<organism evidence="1">
    <name type="scientific">bioreactor metagenome</name>
    <dbReference type="NCBI Taxonomy" id="1076179"/>
    <lineage>
        <taxon>unclassified sequences</taxon>
        <taxon>metagenomes</taxon>
        <taxon>ecological metagenomes</taxon>
    </lineage>
</organism>
<sequence>MKSHAEQAEARRFDRGAEARLQAEREHLTGLARIDHAVVPQPRRGIERVALALEHLDRRALERGLFLGRPAAALALDPLAAHGGKHPCRLLAAHHRNPRIGPAPQEARRIGAPGHAVIAGAETAADQHGDLRHRGGGDGGHHLRAVARDALVLVFAADHEAGDILQEDQRDRASRAKLDEMRGLLRGLGKEHAVVRDDAHRAALEMGETGHDRLAEARLELVEAAPVDHPRDHLADVVGGAQIGGHRAEDLLGVIGRGLGRLPLHRRGLRPVQVAHRPAGERQRMGVVLGKVIGDARKPGVHVAAAEVLGRDHLACCRLHQRRTGEEDRPLFLHDDRHVGHRRHIGAARGAAAHHHRDLRDALRRHPRLIVEDPSEMVAVGEDLVLVGQVRAARVDQIDAGQIAFLGDLLRTQVFLHRHRVIGAALHRGVVRHHHHLEPHHPANTGDDTRARRGAVIHAMRRRRTDLEEGRARIEQPRHPLARRHLAARDMACRRLGPAPGGRGFGRRAHSFEHFEMGRAVGAEALGGGQDGGGQLHSCAFLSRNCAARAAVISIMQFAPTIRLAEASPQRATSSPHSASR</sequence>
<dbReference type="EMBL" id="VSSQ01000083">
    <property type="protein sequence ID" value="MPL74822.1"/>
    <property type="molecule type" value="Genomic_DNA"/>
</dbReference>
<evidence type="ECO:0000313" key="1">
    <source>
        <dbReference type="EMBL" id="MPL74822.1"/>
    </source>
</evidence>
<dbReference type="AlphaFoldDB" id="A0A644U7M4"/>
<proteinExistence type="predicted"/>
<reference evidence="1" key="1">
    <citation type="submission" date="2019-08" db="EMBL/GenBank/DDBJ databases">
        <authorList>
            <person name="Kucharzyk K."/>
            <person name="Murdoch R.W."/>
            <person name="Higgins S."/>
            <person name="Loffler F."/>
        </authorList>
    </citation>
    <scope>NUCLEOTIDE SEQUENCE</scope>
</reference>
<name>A0A644U7M4_9ZZZZ</name>
<gene>
    <name evidence="1" type="ORF">SDC9_20641</name>
</gene>
<comment type="caution">
    <text evidence="1">The sequence shown here is derived from an EMBL/GenBank/DDBJ whole genome shotgun (WGS) entry which is preliminary data.</text>
</comment>
<accession>A0A644U7M4</accession>
<protein>
    <submittedName>
        <fullName evidence="1">Uncharacterized protein</fullName>
    </submittedName>
</protein>